<keyword evidence="3" id="KW-0201">Cytochrome c-type biogenesis</keyword>
<feature type="transmembrane region" description="Helical" evidence="6">
    <location>
        <begin position="942"/>
        <end position="960"/>
    </location>
</feature>
<comment type="subcellular location">
    <subcellularLocation>
        <location evidence="1">Membrane</location>
        <topology evidence="1">Multi-pass membrane protein</topology>
    </subcellularLocation>
</comment>
<evidence type="ECO:0000256" key="5">
    <source>
        <dbReference type="ARBA" id="ARBA00023136"/>
    </source>
</evidence>
<evidence type="ECO:0000256" key="1">
    <source>
        <dbReference type="ARBA" id="ARBA00004141"/>
    </source>
</evidence>
<feature type="transmembrane region" description="Helical" evidence="6">
    <location>
        <begin position="853"/>
        <end position="882"/>
    </location>
</feature>
<feature type="transmembrane region" description="Helical" evidence="6">
    <location>
        <begin position="425"/>
        <end position="448"/>
    </location>
</feature>
<dbReference type="Pfam" id="PF01578">
    <property type="entry name" value="Cytochrom_C_asm"/>
    <property type="match status" value="1"/>
</dbReference>
<name>A0A5C6RX71_9FLAO</name>
<evidence type="ECO:0000259" key="8">
    <source>
        <dbReference type="Pfam" id="PF05140"/>
    </source>
</evidence>
<proteinExistence type="predicted"/>
<dbReference type="Proteomes" id="UP000321721">
    <property type="component" value="Unassembled WGS sequence"/>
</dbReference>
<feature type="transmembrane region" description="Helical" evidence="6">
    <location>
        <begin position="820"/>
        <end position="838"/>
    </location>
</feature>
<feature type="transmembrane region" description="Helical" evidence="6">
    <location>
        <begin position="1007"/>
        <end position="1025"/>
    </location>
</feature>
<reference evidence="9 10" key="1">
    <citation type="submission" date="2019-08" db="EMBL/GenBank/DDBJ databases">
        <title>Genome of Vicingus serpentipes NCIMB 15042.</title>
        <authorList>
            <person name="Bowman J.P."/>
        </authorList>
    </citation>
    <scope>NUCLEOTIDE SEQUENCE [LARGE SCALE GENOMIC DNA]</scope>
    <source>
        <strain evidence="9 10">NCIMB 15042</strain>
    </source>
</reference>
<evidence type="ECO:0000259" key="7">
    <source>
        <dbReference type="Pfam" id="PF01578"/>
    </source>
</evidence>
<dbReference type="PANTHER" id="PTHR30071">
    <property type="entry name" value="HEME EXPORTER PROTEIN C"/>
    <property type="match status" value="1"/>
</dbReference>
<gene>
    <name evidence="9" type="ORF">FRY74_01590</name>
</gene>
<evidence type="ECO:0000256" key="3">
    <source>
        <dbReference type="ARBA" id="ARBA00022748"/>
    </source>
</evidence>
<dbReference type="InterPro" id="IPR002541">
    <property type="entry name" value="Cyt_c_assembly"/>
</dbReference>
<dbReference type="GO" id="GO:0005886">
    <property type="term" value="C:plasma membrane"/>
    <property type="evidence" value="ECO:0007669"/>
    <property type="project" value="TreeGrafter"/>
</dbReference>
<protein>
    <submittedName>
        <fullName evidence="9">Cytochrome C biogenesis protein</fullName>
    </submittedName>
</protein>
<keyword evidence="10" id="KW-1185">Reference proteome</keyword>
<dbReference type="GO" id="GO:0017004">
    <property type="term" value="P:cytochrome complex assembly"/>
    <property type="evidence" value="ECO:0007669"/>
    <property type="project" value="UniProtKB-KW"/>
</dbReference>
<organism evidence="9 10">
    <name type="scientific">Vicingus serpentipes</name>
    <dbReference type="NCBI Taxonomy" id="1926625"/>
    <lineage>
        <taxon>Bacteria</taxon>
        <taxon>Pseudomonadati</taxon>
        <taxon>Bacteroidota</taxon>
        <taxon>Flavobacteriia</taxon>
        <taxon>Flavobacteriales</taxon>
        <taxon>Vicingaceae</taxon>
        <taxon>Vicingus</taxon>
    </lineage>
</organism>
<feature type="transmembrane region" description="Helical" evidence="6">
    <location>
        <begin position="79"/>
        <end position="99"/>
    </location>
</feature>
<evidence type="ECO:0000256" key="4">
    <source>
        <dbReference type="ARBA" id="ARBA00022989"/>
    </source>
</evidence>
<feature type="transmembrane region" description="Helical" evidence="6">
    <location>
        <begin position="967"/>
        <end position="987"/>
    </location>
</feature>
<dbReference type="AlphaFoldDB" id="A0A5C6RX71"/>
<dbReference type="Pfam" id="PF05140">
    <property type="entry name" value="ResB"/>
    <property type="match status" value="2"/>
</dbReference>
<dbReference type="PANTHER" id="PTHR30071:SF1">
    <property type="entry name" value="CYTOCHROME B_B6 PROTEIN-RELATED"/>
    <property type="match status" value="1"/>
</dbReference>
<keyword evidence="4 6" id="KW-1133">Transmembrane helix</keyword>
<feature type="transmembrane region" description="Helical" evidence="6">
    <location>
        <begin position="797"/>
        <end position="813"/>
    </location>
</feature>
<evidence type="ECO:0000313" key="10">
    <source>
        <dbReference type="Proteomes" id="UP000321721"/>
    </source>
</evidence>
<feature type="transmembrane region" description="Helical" evidence="6">
    <location>
        <begin position="903"/>
        <end position="922"/>
    </location>
</feature>
<keyword evidence="5 6" id="KW-0472">Membrane</keyword>
<feature type="transmembrane region" description="Helical" evidence="6">
    <location>
        <begin position="732"/>
        <end position="751"/>
    </location>
</feature>
<dbReference type="EMBL" id="VOOS01000001">
    <property type="protein sequence ID" value="TXB66901.1"/>
    <property type="molecule type" value="Genomic_DNA"/>
</dbReference>
<evidence type="ECO:0000256" key="6">
    <source>
        <dbReference type="SAM" id="Phobius"/>
    </source>
</evidence>
<feature type="domain" description="Cytochrome c assembly protein" evidence="7">
    <location>
        <begin position="791"/>
        <end position="995"/>
    </location>
</feature>
<feature type="transmembrane region" description="Helical" evidence="6">
    <location>
        <begin position="12"/>
        <end position="32"/>
    </location>
</feature>
<evidence type="ECO:0000256" key="2">
    <source>
        <dbReference type="ARBA" id="ARBA00022692"/>
    </source>
</evidence>
<dbReference type="RefSeq" id="WP_147097946.1">
    <property type="nucleotide sequence ID" value="NZ_VOOS01000001.1"/>
</dbReference>
<comment type="caution">
    <text evidence="9">The sequence shown here is derived from an EMBL/GenBank/DDBJ whole genome shotgun (WGS) entry which is preliminary data.</text>
</comment>
<dbReference type="OrthoDB" id="9814290at2"/>
<keyword evidence="2 6" id="KW-0812">Transmembrane</keyword>
<feature type="transmembrane region" description="Helical" evidence="6">
    <location>
        <begin position="44"/>
        <end position="67"/>
    </location>
</feature>
<feature type="transmembrane region" description="Helical" evidence="6">
    <location>
        <begin position="469"/>
        <end position="485"/>
    </location>
</feature>
<sequence>MLKTIKDILFSTRLTAVLLFVFGAAIGVATFIENDFGTPASKAVIFNTRWLELVMLLLTINLIGNIFKYKMIQLSKLATLTFHVALIIILIGAGITRYISYEGLMHIREGETSNTIVSDDTFLQFKVDNQEIQTSYEKKLFLNPLYNAPFNIDFDFVGSDVEVTFKDFIQNSIDTVIPDDNGKNIIEIVTVGQKGRVSRFIEQGQTKFFGNFPVAFDNNTVAEAVKIMTTDTGLIMVSPYDVNYLSMDDQSTGLLKKDTIHVFKNRRLYSIGQVQMVYKQVHEKSVIKQVSADKKNPNGEDALIVDVTCNGKSKEVILFGGKGYLSNPTIFQLEGLNFSLTYGAKQTTVPFEITLDDFILDKYPGSMSPSSYESEVTLNDNRNGGVKFSQKIFMNNVLDYDGYRFFQSSYDQDELGTVLSVNHDFWGTTVTYIGYFLLALGMVITLITKNSRFNILRRKVKEIRLKREAMTVVLALFSFVGLHGQDGHNHKNETKDFVEVNKEHADKFGRLLVQDADGRIKPVQTMASEMLRKVTRKEMFNNMTPSQVLLSMMYNPPYWQQLPMIKVNHPELEEKLGAKDHYAPFLNFFDKNFQYIIQEDAEIANRKKPSERTKYDKEVIAVDERANVCFMIFDGSLFKIFPKVGDENNTWFTSRDYKQFTSHDSVFVKSMLPYYFSVVSESFKTKNWATADSILTLVADYQYKFGAEVIPEQSKIDLEITYNRVNIFKRLFMYYTFVGLLILVFLFMDIFSAKKWKKTVVKFLTGGLFILFGLHTIGLAARWYISGHAPWSNGYESMIYIGWATVFAGFLFSRTSKMTLAATSILTALILMVAHLNWLDPEITPLVPVLKSYWLMIHVAIITGSYGFLGLGCLLGFMNLILMIVKTAKNRLRINSTIKELTIIVEMTLTVGLFMAAVGTFLGGVWANESWGRYWGWDPKETWALVIVLIYAMILHLRFIPKANGKYLFNLVAVLGFSTVIMTYFGVNYYLAGLHSYAKGDPVPIPTFVPVTLAVVLLVGVVAYLRNRKDRV</sequence>
<accession>A0A5C6RX71</accession>
<dbReference type="InterPro" id="IPR007816">
    <property type="entry name" value="ResB-like_domain"/>
</dbReference>
<evidence type="ECO:0000313" key="9">
    <source>
        <dbReference type="EMBL" id="TXB66901.1"/>
    </source>
</evidence>
<feature type="domain" description="ResB-like" evidence="8">
    <location>
        <begin position="74"/>
        <end position="138"/>
    </location>
</feature>
<dbReference type="GO" id="GO:0020037">
    <property type="term" value="F:heme binding"/>
    <property type="evidence" value="ECO:0007669"/>
    <property type="project" value="InterPro"/>
</dbReference>
<dbReference type="InterPro" id="IPR045062">
    <property type="entry name" value="Cyt_c_biogenesis_CcsA/CcmC"/>
</dbReference>
<feature type="transmembrane region" description="Helical" evidence="6">
    <location>
        <begin position="763"/>
        <end position="785"/>
    </location>
</feature>
<feature type="domain" description="ResB-like" evidence="8">
    <location>
        <begin position="340"/>
        <end position="415"/>
    </location>
</feature>